<proteinExistence type="predicted"/>
<protein>
    <submittedName>
        <fullName evidence="1">Uncharacterized protein</fullName>
    </submittedName>
</protein>
<evidence type="ECO:0000313" key="2">
    <source>
        <dbReference type="Proteomes" id="UP001243375"/>
    </source>
</evidence>
<organism evidence="1 2">
    <name type="scientific">Naganishia vaughanmartiniae</name>
    <dbReference type="NCBI Taxonomy" id="1424756"/>
    <lineage>
        <taxon>Eukaryota</taxon>
        <taxon>Fungi</taxon>
        <taxon>Dikarya</taxon>
        <taxon>Basidiomycota</taxon>
        <taxon>Agaricomycotina</taxon>
        <taxon>Tremellomycetes</taxon>
        <taxon>Filobasidiales</taxon>
        <taxon>Filobasidiaceae</taxon>
        <taxon>Naganishia</taxon>
    </lineage>
</organism>
<dbReference type="EMBL" id="JASBWU010000011">
    <property type="protein sequence ID" value="KAJ9118265.1"/>
    <property type="molecule type" value="Genomic_DNA"/>
</dbReference>
<dbReference type="Proteomes" id="UP001243375">
    <property type="component" value="Unassembled WGS sequence"/>
</dbReference>
<comment type="caution">
    <text evidence="1">The sequence shown here is derived from an EMBL/GenBank/DDBJ whole genome shotgun (WGS) entry which is preliminary data.</text>
</comment>
<accession>A0ACC2X3V8</accession>
<name>A0ACC2X3V8_9TREE</name>
<keyword evidence="2" id="KW-1185">Reference proteome</keyword>
<sequence>MTGKMEQLMEYGYSALDGGWVPDPVLRTAIRQLLKVRLREINRGSLPANHAAKMEYVQRLASPQQALATHQEEANAQHYEVPTSFLELCLGPRMKYSSCYYPSLANADGTSKPISYAKESLGEAEEAMLKMYTVKAGLGPIKGEEGSTEGEGLKMLDLGCGWGSLGLYLAEKYPKASIKMLSNSRTQKIYIDGVCKEKGFGNVEVITGDFTKFDFEEKEQFTHILSIEMFEHMKGYPALFAKLATWLQPGGKVFIHVFCHKDTPYDFEENDGWMSKNFFSGGTMPSLDLFTYFQKDLTLIRSDFIPGTHYAQTLESWLKLQDKNAKKAIEILEEDAEAKGFGREEGRKTFYRFRVFFLACAELFNFNKNGLGEEWGLGHYLYVLRIAADMRKSCGITDFQCVYTSFEKRAVS</sequence>
<gene>
    <name evidence="1" type="ORF">QFC22_004176</name>
</gene>
<reference evidence="1" key="1">
    <citation type="submission" date="2023-04" db="EMBL/GenBank/DDBJ databases">
        <title>Draft Genome sequencing of Naganishia species isolated from polar environments using Oxford Nanopore Technology.</title>
        <authorList>
            <person name="Leo P."/>
            <person name="Venkateswaran K."/>
        </authorList>
    </citation>
    <scope>NUCLEOTIDE SEQUENCE</scope>
    <source>
        <strain evidence="1">MNA-CCFEE 5425</strain>
    </source>
</reference>
<evidence type="ECO:0000313" key="1">
    <source>
        <dbReference type="EMBL" id="KAJ9118265.1"/>
    </source>
</evidence>